<feature type="compositionally biased region" description="Low complexity" evidence="2">
    <location>
        <begin position="64"/>
        <end position="83"/>
    </location>
</feature>
<dbReference type="InterPro" id="IPR013087">
    <property type="entry name" value="Znf_C2H2_type"/>
</dbReference>
<keyword evidence="1" id="KW-0862">Zinc</keyword>
<feature type="compositionally biased region" description="Polar residues" evidence="2">
    <location>
        <begin position="84"/>
        <end position="93"/>
    </location>
</feature>
<reference evidence="4" key="1">
    <citation type="submission" date="2021-07" db="EMBL/GenBank/DDBJ databases">
        <authorList>
            <person name="Catto M.A."/>
            <person name="Jacobson A."/>
            <person name="Kennedy G."/>
            <person name="Labadie P."/>
            <person name="Hunt B.G."/>
            <person name="Srinivasan R."/>
        </authorList>
    </citation>
    <scope>NUCLEOTIDE SEQUENCE</scope>
    <source>
        <strain evidence="4">PL_HMW_Pooled</strain>
        <tissue evidence="4">Head</tissue>
    </source>
</reference>
<evidence type="ECO:0000259" key="3">
    <source>
        <dbReference type="PROSITE" id="PS50157"/>
    </source>
</evidence>
<keyword evidence="1" id="KW-0479">Metal-binding</keyword>
<reference evidence="4" key="2">
    <citation type="journal article" date="2023" name="BMC Genomics">
        <title>Pest status, molecular evolution, and epigenetic factors derived from the genome assembly of Frankliniella fusca, a thysanopteran phytovirus vector.</title>
        <authorList>
            <person name="Catto M.A."/>
            <person name="Labadie P.E."/>
            <person name="Jacobson A.L."/>
            <person name="Kennedy G.G."/>
            <person name="Srinivasan R."/>
            <person name="Hunt B.G."/>
        </authorList>
    </citation>
    <scope>NUCLEOTIDE SEQUENCE</scope>
    <source>
        <strain evidence="4">PL_HMW_Pooled</strain>
    </source>
</reference>
<dbReference type="Proteomes" id="UP001219518">
    <property type="component" value="Unassembled WGS sequence"/>
</dbReference>
<sequence length="868" mass="98798">MDENIPLRCAACEEVCLGTRLFNRHLNRHVPPYSCGQGNCNRNFQHKTSLIRHIKDNHLEVETSDSSAAASSEADSESTQSSDNDNAYHNVNQPEISDDSSESEDEGPIDLESAAAEVLLNLRSSGALTTSVIERFQDACSTLIGKVTRKHIQSVKTYLRLEDRLNTDAAQDLLRDLATENPFVNIRSLKQQLNYFSREMGLVLPVPHFIGTRVDFRLHGTTGQYEPCTIPMTFEYVPIIETLKLVLSNPRLKYLIENEKPSDDGILRSYLDGTRAKSNNLIQEKELVLRIQLYLDDLEVVNPLGSRTSIHKLTAMYFNIQNLPPVEASQLATIFLLGLAYTEDIKPGEGYDTLLYPFLQDLEKLESPDGVRVTINGEILTLRATLCILAADTAAAHEVLGYLSPSARHFCRRCMVSRPEFLLNCKARGELRTREQFDQHVEQVKNQVITSTECGVKKSCPLHSALFFSAPIDSPFDIFHDILEGSAHLVILVSLRYFIKVKDFFSLKTFNDRLTSFNYGVPENGNKPSVNFTESRLEGTHFLQKGSQTWCLMRMITFLCPEVPDDDPYLKLINLLQQIMLVVFSLEIRHDDILKLEILIDQFLDIYQQLHIGIIERVEREEEDRAEEERVDDPDEPNANVPDRLTAGAIHQVVRAVSPINKLHHLTHVPEMIREMGPPVRYWCIRYEAKHHFFCKYGSVCCNFINLPKSMAQMHQICTLSGVLDKSYRADHMEIYSCVYNTVTNCEHSGLLVAAGLRAEDVVSDVTAVIIVSDHFRPGLFVVLDPSVPSFGVIDRVYSHEERNIYFIVSPWKTQGFEKRYCAYHVTPLADQEPVVVFHKDLRHHKSFAPWNPFNQTTIYISSRTMLF</sequence>
<dbReference type="SMART" id="SM00355">
    <property type="entry name" value="ZnF_C2H2"/>
    <property type="match status" value="2"/>
</dbReference>
<name>A0AAE1HQD0_9NEOP</name>
<dbReference type="PROSITE" id="PS00028">
    <property type="entry name" value="ZINC_FINGER_C2H2_1"/>
    <property type="match status" value="1"/>
</dbReference>
<evidence type="ECO:0000256" key="2">
    <source>
        <dbReference type="SAM" id="MobiDB-lite"/>
    </source>
</evidence>
<dbReference type="EMBL" id="JAHWGI010001231">
    <property type="protein sequence ID" value="KAK3925512.1"/>
    <property type="molecule type" value="Genomic_DNA"/>
</dbReference>
<dbReference type="PROSITE" id="PS50157">
    <property type="entry name" value="ZINC_FINGER_C2H2_2"/>
    <property type="match status" value="1"/>
</dbReference>
<gene>
    <name evidence="4" type="ORF">KUF71_013761</name>
</gene>
<keyword evidence="5" id="KW-1185">Reference proteome</keyword>
<dbReference type="Gene3D" id="3.30.160.60">
    <property type="entry name" value="Classic Zinc Finger"/>
    <property type="match status" value="1"/>
</dbReference>
<evidence type="ECO:0000256" key="1">
    <source>
        <dbReference type="PROSITE-ProRule" id="PRU00042"/>
    </source>
</evidence>
<evidence type="ECO:0000313" key="5">
    <source>
        <dbReference type="Proteomes" id="UP001219518"/>
    </source>
</evidence>
<dbReference type="PANTHER" id="PTHR31912">
    <property type="entry name" value="IP13529P"/>
    <property type="match status" value="1"/>
</dbReference>
<organism evidence="4 5">
    <name type="scientific">Frankliniella fusca</name>
    <dbReference type="NCBI Taxonomy" id="407009"/>
    <lineage>
        <taxon>Eukaryota</taxon>
        <taxon>Metazoa</taxon>
        <taxon>Ecdysozoa</taxon>
        <taxon>Arthropoda</taxon>
        <taxon>Hexapoda</taxon>
        <taxon>Insecta</taxon>
        <taxon>Pterygota</taxon>
        <taxon>Neoptera</taxon>
        <taxon>Paraneoptera</taxon>
        <taxon>Thysanoptera</taxon>
        <taxon>Terebrantia</taxon>
        <taxon>Thripoidea</taxon>
        <taxon>Thripidae</taxon>
        <taxon>Frankliniella</taxon>
    </lineage>
</organism>
<proteinExistence type="predicted"/>
<feature type="domain" description="C2H2-type" evidence="3">
    <location>
        <begin position="33"/>
        <end position="63"/>
    </location>
</feature>
<evidence type="ECO:0000313" key="4">
    <source>
        <dbReference type="EMBL" id="KAK3925512.1"/>
    </source>
</evidence>
<dbReference type="GO" id="GO:0008270">
    <property type="term" value="F:zinc ion binding"/>
    <property type="evidence" value="ECO:0007669"/>
    <property type="project" value="UniProtKB-KW"/>
</dbReference>
<dbReference type="PANTHER" id="PTHR31912:SF34">
    <property type="entry name" value="NOTOCHORD-RELATED PROTEIN"/>
    <property type="match status" value="1"/>
</dbReference>
<protein>
    <submittedName>
        <fullName evidence="4">Zinc finger protein Eos</fullName>
    </submittedName>
</protein>
<dbReference type="AlphaFoldDB" id="A0AAE1HQD0"/>
<accession>A0AAE1HQD0</accession>
<feature type="compositionally biased region" description="Acidic residues" evidence="2">
    <location>
        <begin position="96"/>
        <end position="108"/>
    </location>
</feature>
<comment type="caution">
    <text evidence="4">The sequence shown here is derived from an EMBL/GenBank/DDBJ whole genome shotgun (WGS) entry which is preliminary data.</text>
</comment>
<keyword evidence="1" id="KW-0863">Zinc-finger</keyword>
<feature type="region of interest" description="Disordered" evidence="2">
    <location>
        <begin position="61"/>
        <end position="108"/>
    </location>
</feature>